<evidence type="ECO:0000256" key="4">
    <source>
        <dbReference type="ARBA" id="ARBA00023069"/>
    </source>
</evidence>
<comment type="caution">
    <text evidence="6">The sequence shown here is derived from an EMBL/GenBank/DDBJ whole genome shotgun (WGS) entry which is preliminary data.</text>
</comment>
<accession>A0A250XHC2</accession>
<dbReference type="InterPro" id="IPR032675">
    <property type="entry name" value="LRR_dom_sf"/>
</dbReference>
<evidence type="ECO:0000313" key="6">
    <source>
        <dbReference type="EMBL" id="GAX82416.1"/>
    </source>
</evidence>
<dbReference type="EMBL" id="BEGY01000080">
    <property type="protein sequence ID" value="GAX82416.1"/>
    <property type="molecule type" value="Genomic_DNA"/>
</dbReference>
<keyword evidence="3" id="KW-0677">Repeat</keyword>
<proteinExistence type="predicted"/>
<dbReference type="AlphaFoldDB" id="A0A250XHC2"/>
<evidence type="ECO:0000256" key="2">
    <source>
        <dbReference type="ARBA" id="ARBA00022614"/>
    </source>
</evidence>
<sequence>MAHIMSKQTLVALCKEHGGYKTPNLNDKLYLNFKGFSRIENLEDYTALKALFLEGNALDSFEGLPSLPDLKCLYVQQNSIYEISHLEGAPELDTLNISNNLLKKIEGLSSCTKLSTLICTNNQLSTVESIEHLKLCPSLSSLDLQNNNMSDPGVLDIFQQLPNLKCLYLKGNPVVSAIKNYRKVVISAIPSLGYLDEKPVFEDERRLVTAWSIGGVEAEREERKLIKQEQEARDRRNFEAMQEIRKQGYRKRREALGLPPGDTDPALDEYSDEEYTFLEDPPELIEARNKLAAYTYREGHEEPADLVEARRALVKEGMHVQEGVWKSDADESDGHVYFNSVKCNQLELDAALAQDQGLAGNQSAAEPSAQDSTACTKNTHVQEAFEKDVVLTESQEDQNKGAFVTALEVDLGELD</sequence>
<dbReference type="Pfam" id="PF14580">
    <property type="entry name" value="LRR_9"/>
    <property type="match status" value="1"/>
</dbReference>
<dbReference type="InterPro" id="IPR050576">
    <property type="entry name" value="Cilia_flagella_integrity"/>
</dbReference>
<dbReference type="Gene3D" id="3.80.10.10">
    <property type="entry name" value="Ribonuclease Inhibitor"/>
    <property type="match status" value="2"/>
</dbReference>
<keyword evidence="7" id="KW-1185">Reference proteome</keyword>
<reference evidence="6 7" key="1">
    <citation type="submission" date="2017-08" db="EMBL/GenBank/DDBJ databases">
        <title>Acidophilic green algal genome provides insights into adaptation to an acidic environment.</title>
        <authorList>
            <person name="Hirooka S."/>
            <person name="Hirose Y."/>
            <person name="Kanesaki Y."/>
            <person name="Higuchi S."/>
            <person name="Fujiwara T."/>
            <person name="Onuma R."/>
            <person name="Era A."/>
            <person name="Ohbayashi R."/>
            <person name="Uzuka A."/>
            <person name="Nozaki H."/>
            <person name="Yoshikawa H."/>
            <person name="Miyagishima S.Y."/>
        </authorList>
    </citation>
    <scope>NUCLEOTIDE SEQUENCE [LARGE SCALE GENOMIC DNA]</scope>
    <source>
        <strain evidence="6 7">NIES-2499</strain>
    </source>
</reference>
<dbReference type="PANTHER" id="PTHR45973">
    <property type="entry name" value="PROTEIN PHOSPHATASE 1 REGULATORY SUBUNIT SDS22-RELATED"/>
    <property type="match status" value="1"/>
</dbReference>
<keyword evidence="2" id="KW-0433">Leucine-rich repeat</keyword>
<organism evidence="6 7">
    <name type="scientific">Chlamydomonas eustigma</name>
    <dbReference type="NCBI Taxonomy" id="1157962"/>
    <lineage>
        <taxon>Eukaryota</taxon>
        <taxon>Viridiplantae</taxon>
        <taxon>Chlorophyta</taxon>
        <taxon>core chlorophytes</taxon>
        <taxon>Chlorophyceae</taxon>
        <taxon>CS clade</taxon>
        <taxon>Chlamydomonadales</taxon>
        <taxon>Chlamydomonadaceae</taxon>
        <taxon>Chlamydomonas</taxon>
    </lineage>
</organism>
<dbReference type="OrthoDB" id="1904536at2759"/>
<dbReference type="InterPro" id="IPR001611">
    <property type="entry name" value="Leu-rich_rpt"/>
</dbReference>
<name>A0A250XHC2_9CHLO</name>
<dbReference type="PROSITE" id="PS51450">
    <property type="entry name" value="LRR"/>
    <property type="match status" value="2"/>
</dbReference>
<keyword evidence="4" id="KW-0969">Cilium</keyword>
<dbReference type="SMART" id="SM00365">
    <property type="entry name" value="LRR_SD22"/>
    <property type="match status" value="4"/>
</dbReference>
<dbReference type="SUPFAM" id="SSF52075">
    <property type="entry name" value="Outer arm dynein light chain 1"/>
    <property type="match status" value="1"/>
</dbReference>
<evidence type="ECO:0000256" key="1">
    <source>
        <dbReference type="ARBA" id="ARBA00004430"/>
    </source>
</evidence>
<evidence type="ECO:0000256" key="5">
    <source>
        <dbReference type="ARBA" id="ARBA00023273"/>
    </source>
</evidence>
<evidence type="ECO:0000256" key="3">
    <source>
        <dbReference type="ARBA" id="ARBA00022737"/>
    </source>
</evidence>
<dbReference type="STRING" id="1157962.A0A250XHC2"/>
<evidence type="ECO:0000313" key="7">
    <source>
        <dbReference type="Proteomes" id="UP000232323"/>
    </source>
</evidence>
<protein>
    <recommendedName>
        <fullName evidence="8">U2A'/phosphoprotein 32 family A C-terminal domain-containing protein</fullName>
    </recommendedName>
</protein>
<dbReference type="Proteomes" id="UP000232323">
    <property type="component" value="Unassembled WGS sequence"/>
</dbReference>
<dbReference type="PANTHER" id="PTHR45973:SF9">
    <property type="entry name" value="LEUCINE-RICH REPEAT-CONTAINING PROTEIN 46"/>
    <property type="match status" value="1"/>
</dbReference>
<keyword evidence="5" id="KW-0966">Cell projection</keyword>
<gene>
    <name evidence="6" type="ORF">CEUSTIGMA_g9844.t1</name>
</gene>
<dbReference type="GO" id="GO:0005930">
    <property type="term" value="C:axoneme"/>
    <property type="evidence" value="ECO:0007669"/>
    <property type="project" value="UniProtKB-SubCell"/>
</dbReference>
<evidence type="ECO:0008006" key="8">
    <source>
        <dbReference type="Google" id="ProtNLM"/>
    </source>
</evidence>
<comment type="subcellular location">
    <subcellularLocation>
        <location evidence="1">Cytoplasm</location>
        <location evidence="1">Cytoskeleton</location>
        <location evidence="1">Cilium axoneme</location>
    </subcellularLocation>
</comment>